<dbReference type="GO" id="GO:0004719">
    <property type="term" value="F:protein-L-isoaspartate (D-aspartate) O-methyltransferase activity"/>
    <property type="evidence" value="ECO:0007669"/>
    <property type="project" value="UniProtKB-EC"/>
</dbReference>
<dbReference type="InterPro" id="IPR000682">
    <property type="entry name" value="PCMT"/>
</dbReference>
<keyword evidence="6" id="KW-0808">Transferase</keyword>
<proteinExistence type="inferred from homology"/>
<dbReference type="PROSITE" id="PS00018">
    <property type="entry name" value="EF_HAND_1"/>
    <property type="match status" value="1"/>
</dbReference>
<dbReference type="PANTHER" id="PTHR11579">
    <property type="entry name" value="PROTEIN-L-ISOASPARTATE O-METHYLTRANSFERASE"/>
    <property type="match status" value="1"/>
</dbReference>
<protein>
    <recommendedName>
        <fullName evidence="3">protein-L-isoaspartate(D-aspartate) O-methyltransferase</fullName>
        <ecNumber evidence="3">2.1.1.77</ecNumber>
    </recommendedName>
</protein>
<reference evidence="10 11" key="2">
    <citation type="submission" date="2018-11" db="EMBL/GenBank/DDBJ databases">
        <authorList>
            <consortium name="Pathogen Informatics"/>
        </authorList>
    </citation>
    <scope>NUCLEOTIDE SEQUENCE [LARGE SCALE GENOMIC DNA]</scope>
</reference>
<accession>A0A183E1P7</accession>
<dbReference type="OrthoDB" id="73890at2759"/>
<keyword evidence="4" id="KW-0963">Cytoplasm</keyword>
<dbReference type="GO" id="GO:0032259">
    <property type="term" value="P:methylation"/>
    <property type="evidence" value="ECO:0007669"/>
    <property type="project" value="UniProtKB-KW"/>
</dbReference>
<evidence type="ECO:0000256" key="8">
    <source>
        <dbReference type="SAM" id="MobiDB-lite"/>
    </source>
</evidence>
<sequence>MCSVCARSLPIMPLLLFARLLLLPAVLLLLLLSSDAAGERGCGRNSVNGYCTEQTHIPSIDPERQFASPASQQNGKNEAVVQDRENSEGEQQTESEKMTIFDGAKRLLARTAKSAMAWMSSADSNLGLVNNLQNNGLFRDSRVRDAMLSVDRGDFTAVTPYADRPVGIGYGATISAPHMHASSLELLKDHLTEGKKALDVGSGSGYLTACMAIMVGKTGKVVGVEHIQGLVDDSKENIKKHHADLLTSKRVVIVKGDGLDDSKENIKKHHAELLTSKRVVIVKGDGRKGYREESPYDAIHVGAAAATIPTELIDQLAKGGRMLIPVGAEGQTQRFVQVDKDADGKVTRKDLMGVIYVPLTDEERQLHN</sequence>
<feature type="chain" id="PRO_5043138983" description="protein-L-isoaspartate(D-aspartate) O-methyltransferase" evidence="9">
    <location>
        <begin position="39"/>
        <end position="368"/>
    </location>
</feature>
<dbReference type="CDD" id="cd02440">
    <property type="entry name" value="AdoMet_MTases"/>
    <property type="match status" value="1"/>
</dbReference>
<name>A0A183E1P7_9BILA</name>
<evidence type="ECO:0000256" key="2">
    <source>
        <dbReference type="ARBA" id="ARBA00005369"/>
    </source>
</evidence>
<evidence type="ECO:0000313" key="10">
    <source>
        <dbReference type="EMBL" id="VDN24953.1"/>
    </source>
</evidence>
<dbReference type="PROSITE" id="PS01279">
    <property type="entry name" value="PCMT"/>
    <property type="match status" value="1"/>
</dbReference>
<dbReference type="Pfam" id="PF01135">
    <property type="entry name" value="PCMT"/>
    <property type="match status" value="2"/>
</dbReference>
<dbReference type="Proteomes" id="UP000271098">
    <property type="component" value="Unassembled WGS sequence"/>
</dbReference>
<dbReference type="WBParaSite" id="GPUH_0001490801-mRNA-1">
    <property type="protein sequence ID" value="GPUH_0001490801-mRNA-1"/>
    <property type="gene ID" value="GPUH_0001490801"/>
</dbReference>
<reference evidence="12" key="1">
    <citation type="submission" date="2016-06" db="UniProtKB">
        <authorList>
            <consortium name="WormBaseParasite"/>
        </authorList>
    </citation>
    <scope>IDENTIFICATION</scope>
</reference>
<evidence type="ECO:0000256" key="3">
    <source>
        <dbReference type="ARBA" id="ARBA00011890"/>
    </source>
</evidence>
<dbReference type="SUPFAM" id="SSF53335">
    <property type="entry name" value="S-adenosyl-L-methionine-dependent methyltransferases"/>
    <property type="match status" value="1"/>
</dbReference>
<organism evidence="12">
    <name type="scientific">Gongylonema pulchrum</name>
    <dbReference type="NCBI Taxonomy" id="637853"/>
    <lineage>
        <taxon>Eukaryota</taxon>
        <taxon>Metazoa</taxon>
        <taxon>Ecdysozoa</taxon>
        <taxon>Nematoda</taxon>
        <taxon>Chromadorea</taxon>
        <taxon>Rhabditida</taxon>
        <taxon>Spirurina</taxon>
        <taxon>Spiruromorpha</taxon>
        <taxon>Spiruroidea</taxon>
        <taxon>Gongylonematidae</taxon>
        <taxon>Gongylonema</taxon>
    </lineage>
</organism>
<evidence type="ECO:0000256" key="7">
    <source>
        <dbReference type="ARBA" id="ARBA00022691"/>
    </source>
</evidence>
<feature type="signal peptide" evidence="9">
    <location>
        <begin position="1"/>
        <end position="38"/>
    </location>
</feature>
<dbReference type="AlphaFoldDB" id="A0A183E1P7"/>
<evidence type="ECO:0000256" key="4">
    <source>
        <dbReference type="ARBA" id="ARBA00022490"/>
    </source>
</evidence>
<feature type="region of interest" description="Disordered" evidence="8">
    <location>
        <begin position="61"/>
        <end position="97"/>
    </location>
</feature>
<keyword evidence="7" id="KW-0949">S-adenosyl-L-methionine</keyword>
<dbReference type="EC" id="2.1.1.77" evidence="3"/>
<evidence type="ECO:0000256" key="6">
    <source>
        <dbReference type="ARBA" id="ARBA00022679"/>
    </source>
</evidence>
<keyword evidence="5" id="KW-0489">Methyltransferase</keyword>
<evidence type="ECO:0000313" key="11">
    <source>
        <dbReference type="Proteomes" id="UP000271098"/>
    </source>
</evidence>
<dbReference type="PANTHER" id="PTHR11579:SF0">
    <property type="entry name" value="PROTEIN-L-ISOASPARTATE(D-ASPARTATE) O-METHYLTRANSFERASE"/>
    <property type="match status" value="1"/>
</dbReference>
<dbReference type="Gene3D" id="3.40.50.150">
    <property type="entry name" value="Vaccinia Virus protein VP39"/>
    <property type="match status" value="2"/>
</dbReference>
<evidence type="ECO:0000256" key="9">
    <source>
        <dbReference type="SAM" id="SignalP"/>
    </source>
</evidence>
<evidence type="ECO:0000256" key="1">
    <source>
        <dbReference type="ARBA" id="ARBA00004496"/>
    </source>
</evidence>
<keyword evidence="11" id="KW-1185">Reference proteome</keyword>
<comment type="subcellular location">
    <subcellularLocation>
        <location evidence="1">Cytoplasm</location>
    </subcellularLocation>
</comment>
<comment type="similarity">
    <text evidence="2">Belongs to the methyltransferase superfamily. L-isoaspartyl/D-aspartyl protein methyltransferase family.</text>
</comment>
<dbReference type="InterPro" id="IPR018247">
    <property type="entry name" value="EF_Hand_1_Ca_BS"/>
</dbReference>
<dbReference type="GO" id="GO:0005737">
    <property type="term" value="C:cytoplasm"/>
    <property type="evidence" value="ECO:0007669"/>
    <property type="project" value="UniProtKB-SubCell"/>
</dbReference>
<dbReference type="InterPro" id="IPR029063">
    <property type="entry name" value="SAM-dependent_MTases_sf"/>
</dbReference>
<evidence type="ECO:0000256" key="5">
    <source>
        <dbReference type="ARBA" id="ARBA00022603"/>
    </source>
</evidence>
<gene>
    <name evidence="10" type="ORF">GPUH_LOCUS14887</name>
</gene>
<evidence type="ECO:0000313" key="12">
    <source>
        <dbReference type="WBParaSite" id="GPUH_0001490801-mRNA-1"/>
    </source>
</evidence>
<keyword evidence="9" id="KW-0732">Signal</keyword>
<dbReference type="EMBL" id="UYRT01081763">
    <property type="protein sequence ID" value="VDN24953.1"/>
    <property type="molecule type" value="Genomic_DNA"/>
</dbReference>